<dbReference type="SMART" id="SM00388">
    <property type="entry name" value="HisKA"/>
    <property type="match status" value="1"/>
</dbReference>
<dbReference type="PROSITE" id="PS50109">
    <property type="entry name" value="HIS_KIN"/>
    <property type="match status" value="1"/>
</dbReference>
<dbReference type="Pfam" id="PF03707">
    <property type="entry name" value="MHYT"/>
    <property type="match status" value="3"/>
</dbReference>
<dbReference type="InterPro" id="IPR005330">
    <property type="entry name" value="MHYT_dom"/>
</dbReference>
<proteinExistence type="predicted"/>
<dbReference type="InterPro" id="IPR003661">
    <property type="entry name" value="HisK_dim/P_dom"/>
</dbReference>
<feature type="domain" description="Response regulatory" evidence="7">
    <location>
        <begin position="867"/>
        <end position="989"/>
    </location>
</feature>
<keyword evidence="5" id="KW-0812">Transmembrane</keyword>
<dbReference type="Pfam" id="PF00072">
    <property type="entry name" value="Response_reg"/>
    <property type="match status" value="1"/>
</dbReference>
<evidence type="ECO:0000313" key="9">
    <source>
        <dbReference type="Proteomes" id="UP001161757"/>
    </source>
</evidence>
<name>A0AAN6EPR6_EXODE</name>
<dbReference type="InterPro" id="IPR005467">
    <property type="entry name" value="His_kinase_dom"/>
</dbReference>
<accession>A0AAN6EPR6</accession>
<evidence type="ECO:0000256" key="4">
    <source>
        <dbReference type="SAM" id="MobiDB-lite"/>
    </source>
</evidence>
<dbReference type="InterPro" id="IPR003594">
    <property type="entry name" value="HATPase_dom"/>
</dbReference>
<keyword evidence="5" id="KW-1133">Transmembrane helix</keyword>
<dbReference type="CDD" id="cd00082">
    <property type="entry name" value="HisKA"/>
    <property type="match status" value="1"/>
</dbReference>
<feature type="region of interest" description="Disordered" evidence="4">
    <location>
        <begin position="129"/>
        <end position="189"/>
    </location>
</feature>
<feature type="transmembrane region" description="Helical" evidence="5">
    <location>
        <begin position="49"/>
        <end position="78"/>
    </location>
</feature>
<dbReference type="SUPFAM" id="SSF47384">
    <property type="entry name" value="Homodimeric domain of signal transducing histidine kinase"/>
    <property type="match status" value="1"/>
</dbReference>
<evidence type="ECO:0000256" key="5">
    <source>
        <dbReference type="SAM" id="Phobius"/>
    </source>
</evidence>
<evidence type="ECO:0000256" key="3">
    <source>
        <dbReference type="PROSITE-ProRule" id="PRU00169"/>
    </source>
</evidence>
<sequence>MADQRPADDGLRRLEPIWNYALIAASIAVSLLGAFTATQMMCQARTARYFSGVLVWTILGSLTFGFCSIWCLHFIATLACELDVRVGVDVSLTILSALLAVGFTFAALAFDLLPDRYVRLVKRAKYKAGRGSRKGKGGNTTLPHDGDASTDALLEPSSSEITEDEEVMEDTNLLPADVPSEQSGRPARGRGMSLGPLEEHFTGPNRAFVTLEPNRPQSLSLSRSPQPGGRKPFYTQVDLLVHEESNGNSEGFPRSSMDIHASPRSSATLGSEVSATLSIPEFMDFKRPQSATSSATDAMAGIAGLIYHGATPRNFCKGFVWSLAITTMHYVGIFSLKIPQGYVTFQPLIVLLSAAISWLVCTLGSILIPQIEVNLTQQLVFSVVAAAGVAAMHFTGMFATMIWSRAAPSQDRGYPPNLAVAVSCIAIATCIFANGLLAHSATVARNKLAEVVQTKRKLWAAIAQRQNAEAAAHARSEFIASASHEIRTPLHQLQGYSDLLSRIELSDEARLLLLAIQQATRSLSMITANVLDWSRLEKGEAVCRPTSLDLRKVCESIIAILPNNHEEGGTELMIVVGPEVPTSLFLDETYLQRILMNLLTNALKFTQRGYVLLLVGMRDRNLNITVKDSGLGIPEAFLPQLFEPFKQAQTRGAERGTGLGLAIIRQLLEKMQGTIDVESHCRLPDDVGLEKCGSTFIVEIPNLGPTGTLPPPSSITSDKHVCFYGPRDGRFFEGLQQAWRAFGFELVPGDADATVASSWGFIWTDLVFLQAHPTLRHRLMHLQNQLVLVTHDSQSLLDRTLGSVPPAHIIPLRRPLIWHRMIETINSVVRSGRASIDRLVRFAPMVDVVEDSGSEQCQENKFIKESTILLVEDNKINQKLGVRMLEALGYKVIVANDGQEAVDSLVERDEDIDLVLMDQSMPQKDGITATKEIREMESLGSLSRKRPIVMFTAVVGPDAQALCISAGADAFLAKPLALAKLEQTLKKFLGHG</sequence>
<keyword evidence="1 3" id="KW-0597">Phosphoprotein</keyword>
<dbReference type="Gene3D" id="1.10.287.130">
    <property type="match status" value="1"/>
</dbReference>
<dbReference type="InterPro" id="IPR036097">
    <property type="entry name" value="HisK_dim/P_sf"/>
</dbReference>
<dbReference type="Pfam" id="PF00512">
    <property type="entry name" value="HisKA"/>
    <property type="match status" value="1"/>
</dbReference>
<feature type="transmembrane region" description="Helical" evidence="5">
    <location>
        <begin position="418"/>
        <end position="437"/>
    </location>
</feature>
<feature type="transmembrane region" description="Helical" evidence="5">
    <location>
        <begin position="318"/>
        <end position="336"/>
    </location>
</feature>
<dbReference type="InterPro" id="IPR004358">
    <property type="entry name" value="Sig_transdc_His_kin-like_C"/>
</dbReference>
<dbReference type="EMBL" id="JAJGCB010000015">
    <property type="protein sequence ID" value="KAJ8989073.1"/>
    <property type="molecule type" value="Genomic_DNA"/>
</dbReference>
<feature type="transmembrane region" description="Helical" evidence="5">
    <location>
        <begin position="17"/>
        <end position="37"/>
    </location>
</feature>
<organism evidence="8 9">
    <name type="scientific">Exophiala dermatitidis</name>
    <name type="common">Black yeast-like fungus</name>
    <name type="synonym">Wangiella dermatitidis</name>
    <dbReference type="NCBI Taxonomy" id="5970"/>
    <lineage>
        <taxon>Eukaryota</taxon>
        <taxon>Fungi</taxon>
        <taxon>Dikarya</taxon>
        <taxon>Ascomycota</taxon>
        <taxon>Pezizomycotina</taxon>
        <taxon>Eurotiomycetes</taxon>
        <taxon>Chaetothyriomycetidae</taxon>
        <taxon>Chaetothyriales</taxon>
        <taxon>Herpotrichiellaceae</taxon>
        <taxon>Exophiala</taxon>
    </lineage>
</organism>
<dbReference type="PANTHER" id="PTHR45339:SF1">
    <property type="entry name" value="HYBRID SIGNAL TRANSDUCTION HISTIDINE KINASE J"/>
    <property type="match status" value="1"/>
</dbReference>
<evidence type="ECO:0000256" key="2">
    <source>
        <dbReference type="ARBA" id="ARBA00023012"/>
    </source>
</evidence>
<dbReference type="GO" id="GO:0000155">
    <property type="term" value="F:phosphorelay sensor kinase activity"/>
    <property type="evidence" value="ECO:0007669"/>
    <property type="project" value="InterPro"/>
</dbReference>
<dbReference type="SUPFAM" id="SSF55874">
    <property type="entry name" value="ATPase domain of HSP90 chaperone/DNA topoisomerase II/histidine kinase"/>
    <property type="match status" value="1"/>
</dbReference>
<keyword evidence="2" id="KW-0902">Two-component regulatory system</keyword>
<comment type="caution">
    <text evidence="8">The sequence shown here is derived from an EMBL/GenBank/DDBJ whole genome shotgun (WGS) entry which is preliminary data.</text>
</comment>
<feature type="modified residue" description="4-aspartylphosphate" evidence="3">
    <location>
        <position position="918"/>
    </location>
</feature>
<keyword evidence="5" id="KW-0472">Membrane</keyword>
<protein>
    <recommendedName>
        <fullName evidence="10">Histidine kinase</fullName>
    </recommendedName>
</protein>
<dbReference type="Gene3D" id="3.30.565.10">
    <property type="entry name" value="Histidine kinase-like ATPase, C-terminal domain"/>
    <property type="match status" value="1"/>
</dbReference>
<reference evidence="8" key="1">
    <citation type="submission" date="2023-01" db="EMBL/GenBank/DDBJ databases">
        <title>Exophiala dermititidis isolated from Cystic Fibrosis Patient.</title>
        <authorList>
            <person name="Kurbessoian T."/>
            <person name="Crocker A."/>
            <person name="Murante D."/>
            <person name="Hogan D.A."/>
            <person name="Stajich J.E."/>
        </authorList>
    </citation>
    <scope>NUCLEOTIDE SEQUENCE</scope>
    <source>
        <strain evidence="8">Ex8</strain>
    </source>
</reference>
<dbReference type="Gene3D" id="3.40.50.2300">
    <property type="match status" value="1"/>
</dbReference>
<dbReference type="PROSITE" id="PS50110">
    <property type="entry name" value="RESPONSE_REGULATORY"/>
    <property type="match status" value="1"/>
</dbReference>
<evidence type="ECO:0000256" key="1">
    <source>
        <dbReference type="ARBA" id="ARBA00022553"/>
    </source>
</evidence>
<feature type="domain" description="Histidine kinase" evidence="6">
    <location>
        <begin position="481"/>
        <end position="704"/>
    </location>
</feature>
<dbReference type="SUPFAM" id="SSF52172">
    <property type="entry name" value="CheY-like"/>
    <property type="match status" value="1"/>
</dbReference>
<dbReference type="PRINTS" id="PR00344">
    <property type="entry name" value="BCTRLSENSOR"/>
</dbReference>
<dbReference type="CDD" id="cd17546">
    <property type="entry name" value="REC_hyHK_CKI1_RcsC-like"/>
    <property type="match status" value="1"/>
</dbReference>
<feature type="transmembrane region" description="Helical" evidence="5">
    <location>
        <begin position="380"/>
        <end position="403"/>
    </location>
</feature>
<dbReference type="Proteomes" id="UP001161757">
    <property type="component" value="Unassembled WGS sequence"/>
</dbReference>
<dbReference type="SMART" id="SM00387">
    <property type="entry name" value="HATPase_c"/>
    <property type="match status" value="1"/>
</dbReference>
<evidence type="ECO:0008006" key="10">
    <source>
        <dbReference type="Google" id="ProtNLM"/>
    </source>
</evidence>
<dbReference type="SMART" id="SM00448">
    <property type="entry name" value="REC"/>
    <property type="match status" value="1"/>
</dbReference>
<dbReference type="AlphaFoldDB" id="A0AAN6EPR6"/>
<feature type="transmembrane region" description="Helical" evidence="5">
    <location>
        <begin position="348"/>
        <end position="368"/>
    </location>
</feature>
<evidence type="ECO:0000259" key="6">
    <source>
        <dbReference type="PROSITE" id="PS50109"/>
    </source>
</evidence>
<dbReference type="InterPro" id="IPR011006">
    <property type="entry name" value="CheY-like_superfamily"/>
</dbReference>
<gene>
    <name evidence="8" type="ORF">HRR80_006800</name>
</gene>
<feature type="transmembrane region" description="Helical" evidence="5">
    <location>
        <begin position="90"/>
        <end position="113"/>
    </location>
</feature>
<dbReference type="InterPro" id="IPR036890">
    <property type="entry name" value="HATPase_C_sf"/>
</dbReference>
<dbReference type="InterPro" id="IPR001789">
    <property type="entry name" value="Sig_transdc_resp-reg_receiver"/>
</dbReference>
<evidence type="ECO:0000259" key="7">
    <source>
        <dbReference type="PROSITE" id="PS50110"/>
    </source>
</evidence>
<dbReference type="Pfam" id="PF02518">
    <property type="entry name" value="HATPase_c"/>
    <property type="match status" value="1"/>
</dbReference>
<dbReference type="PANTHER" id="PTHR45339">
    <property type="entry name" value="HYBRID SIGNAL TRANSDUCTION HISTIDINE KINASE J"/>
    <property type="match status" value="1"/>
</dbReference>
<evidence type="ECO:0000313" key="8">
    <source>
        <dbReference type="EMBL" id="KAJ8989073.1"/>
    </source>
</evidence>